<dbReference type="Proteomes" id="UP001187192">
    <property type="component" value="Unassembled WGS sequence"/>
</dbReference>
<dbReference type="SUPFAM" id="SSF54001">
    <property type="entry name" value="Cysteine proteinases"/>
    <property type="match status" value="1"/>
</dbReference>
<evidence type="ECO:0000313" key="1">
    <source>
        <dbReference type="EMBL" id="GMN43778.1"/>
    </source>
</evidence>
<protein>
    <recommendedName>
        <fullName evidence="3">Peptidase C1A papain C-terminal domain-containing protein</fullName>
    </recommendedName>
</protein>
<dbReference type="Gramene" id="FCD_00019153-RA">
    <property type="protein sequence ID" value="FCD_00019153-RA:cds"/>
    <property type="gene ID" value="FCD_00019153"/>
</dbReference>
<dbReference type="InterPro" id="IPR038765">
    <property type="entry name" value="Papain-like_cys_pep_sf"/>
</dbReference>
<proteinExistence type="predicted"/>
<name>A0AA88D2F9_FICCA</name>
<evidence type="ECO:0008006" key="3">
    <source>
        <dbReference type="Google" id="ProtNLM"/>
    </source>
</evidence>
<reference evidence="1" key="1">
    <citation type="submission" date="2023-07" db="EMBL/GenBank/DDBJ databases">
        <title>draft genome sequence of fig (Ficus carica).</title>
        <authorList>
            <person name="Takahashi T."/>
            <person name="Nishimura K."/>
        </authorList>
    </citation>
    <scope>NUCLEOTIDE SEQUENCE</scope>
</reference>
<dbReference type="AlphaFoldDB" id="A0AA88D2F9"/>
<dbReference type="Gene3D" id="3.90.70.10">
    <property type="entry name" value="Cysteine proteinases"/>
    <property type="match status" value="1"/>
</dbReference>
<organism evidence="1 2">
    <name type="scientific">Ficus carica</name>
    <name type="common">Common fig</name>
    <dbReference type="NCBI Taxonomy" id="3494"/>
    <lineage>
        <taxon>Eukaryota</taxon>
        <taxon>Viridiplantae</taxon>
        <taxon>Streptophyta</taxon>
        <taxon>Embryophyta</taxon>
        <taxon>Tracheophyta</taxon>
        <taxon>Spermatophyta</taxon>
        <taxon>Magnoliopsida</taxon>
        <taxon>eudicotyledons</taxon>
        <taxon>Gunneridae</taxon>
        <taxon>Pentapetalae</taxon>
        <taxon>rosids</taxon>
        <taxon>fabids</taxon>
        <taxon>Rosales</taxon>
        <taxon>Moraceae</taxon>
        <taxon>Ficeae</taxon>
        <taxon>Ficus</taxon>
    </lineage>
</organism>
<sequence>MSVYPFLDLYKTTRTLVSYLCSARNTFQRSFGTFKKLPDFVDLTKKLQGADFAVFDQKTFQTCWASAIIQNASKTLRNPYTQDYYIPQEMIDSFARWMTLIGRFDWFKNCGFSPFFGAFYAYHFGLPLMPYVGEVYRPPAQSCNHAVVLTGYGITEDGVKFYDYLNSGGCMFGDGGYGKILHCPESIRYPLVLKI</sequence>
<keyword evidence="2" id="KW-1185">Reference proteome</keyword>
<comment type="caution">
    <text evidence="1">The sequence shown here is derived from an EMBL/GenBank/DDBJ whole genome shotgun (WGS) entry which is preliminary data.</text>
</comment>
<accession>A0AA88D2F9</accession>
<dbReference type="EMBL" id="BTGU01000017">
    <property type="protein sequence ID" value="GMN43778.1"/>
    <property type="molecule type" value="Genomic_DNA"/>
</dbReference>
<evidence type="ECO:0000313" key="2">
    <source>
        <dbReference type="Proteomes" id="UP001187192"/>
    </source>
</evidence>
<gene>
    <name evidence="1" type="ORF">TIFTF001_012979</name>
</gene>